<dbReference type="Gene3D" id="3.20.20.80">
    <property type="entry name" value="Glycosidases"/>
    <property type="match status" value="1"/>
</dbReference>
<dbReference type="InterPro" id="IPR023232">
    <property type="entry name" value="Glyco_hydro_2_AS"/>
</dbReference>
<evidence type="ECO:0000256" key="2">
    <source>
        <dbReference type="ARBA" id="ARBA00022801"/>
    </source>
</evidence>
<dbReference type="PRINTS" id="PR00132">
    <property type="entry name" value="GLHYDRLASE2"/>
</dbReference>
<dbReference type="GeneID" id="92090340"/>
<dbReference type="InterPro" id="IPR050347">
    <property type="entry name" value="Bact_Beta-galactosidase"/>
</dbReference>
<dbReference type="InterPro" id="IPR023230">
    <property type="entry name" value="Glyco_hydro_2_CS"/>
</dbReference>
<name>A0ABR1VDJ5_9PEZI</name>
<dbReference type="Pfam" id="PF02929">
    <property type="entry name" value="Bgal_small_N"/>
    <property type="match status" value="1"/>
</dbReference>
<dbReference type="Gene3D" id="2.70.98.10">
    <property type="match status" value="1"/>
</dbReference>
<dbReference type="Pfam" id="PF00703">
    <property type="entry name" value="Glyco_hydro_2"/>
    <property type="match status" value="1"/>
</dbReference>
<evidence type="ECO:0000313" key="9">
    <source>
        <dbReference type="Proteomes" id="UP001480595"/>
    </source>
</evidence>
<evidence type="ECO:0000259" key="7">
    <source>
        <dbReference type="SMART" id="SM01038"/>
    </source>
</evidence>
<evidence type="ECO:0000256" key="5">
    <source>
        <dbReference type="RuleBase" id="RU361154"/>
    </source>
</evidence>
<dbReference type="EMBL" id="JAQQWL010000006">
    <property type="protein sequence ID" value="KAK8069252.1"/>
    <property type="molecule type" value="Genomic_DNA"/>
</dbReference>
<accession>A0ABR1VDJ5</accession>
<dbReference type="PROSITE" id="PS00719">
    <property type="entry name" value="GLYCOSYL_HYDROL_F2_1"/>
    <property type="match status" value="1"/>
</dbReference>
<evidence type="ECO:0000256" key="6">
    <source>
        <dbReference type="SAM" id="MobiDB-lite"/>
    </source>
</evidence>
<dbReference type="InterPro" id="IPR017853">
    <property type="entry name" value="GH"/>
</dbReference>
<keyword evidence="3 5" id="KW-0326">Glycosidase</keyword>
<dbReference type="SUPFAM" id="SSF51445">
    <property type="entry name" value="(Trans)glycosidases"/>
    <property type="match status" value="1"/>
</dbReference>
<organism evidence="8 9">
    <name type="scientific">Apiospora phragmitis</name>
    <dbReference type="NCBI Taxonomy" id="2905665"/>
    <lineage>
        <taxon>Eukaryota</taxon>
        <taxon>Fungi</taxon>
        <taxon>Dikarya</taxon>
        <taxon>Ascomycota</taxon>
        <taxon>Pezizomycotina</taxon>
        <taxon>Sordariomycetes</taxon>
        <taxon>Xylariomycetidae</taxon>
        <taxon>Amphisphaeriales</taxon>
        <taxon>Apiosporaceae</taxon>
        <taxon>Apiospora</taxon>
    </lineage>
</organism>
<dbReference type="InterPro" id="IPR006104">
    <property type="entry name" value="Glyco_hydro_2_N"/>
</dbReference>
<dbReference type="PANTHER" id="PTHR46323:SF1">
    <property type="entry name" value="LACTASE"/>
    <property type="match status" value="1"/>
</dbReference>
<dbReference type="PANTHER" id="PTHR46323">
    <property type="entry name" value="BETA-GALACTOSIDASE"/>
    <property type="match status" value="1"/>
</dbReference>
<dbReference type="InterPro" id="IPR036156">
    <property type="entry name" value="Beta-gal/glucu_dom_sf"/>
</dbReference>
<dbReference type="Proteomes" id="UP001480595">
    <property type="component" value="Unassembled WGS sequence"/>
</dbReference>
<dbReference type="InterPro" id="IPR004199">
    <property type="entry name" value="B-gal_small/dom_5"/>
</dbReference>
<dbReference type="SUPFAM" id="SSF49785">
    <property type="entry name" value="Galactose-binding domain-like"/>
    <property type="match status" value="1"/>
</dbReference>
<dbReference type="Gene3D" id="2.60.40.10">
    <property type="entry name" value="Immunoglobulins"/>
    <property type="match status" value="2"/>
</dbReference>
<dbReference type="InterPro" id="IPR006102">
    <property type="entry name" value="Ig-like_GH2"/>
</dbReference>
<keyword evidence="9" id="KW-1185">Reference proteome</keyword>
<evidence type="ECO:0000256" key="3">
    <source>
        <dbReference type="ARBA" id="ARBA00023295"/>
    </source>
</evidence>
<evidence type="ECO:0000256" key="1">
    <source>
        <dbReference type="ARBA" id="ARBA00007401"/>
    </source>
</evidence>
<gene>
    <name evidence="8" type="ORF">PG994_005868</name>
</gene>
<dbReference type="InterPro" id="IPR032312">
    <property type="entry name" value="LacZ_4"/>
</dbReference>
<dbReference type="PROSITE" id="PS00608">
    <property type="entry name" value="GLYCOSYL_HYDROL_F2_2"/>
    <property type="match status" value="1"/>
</dbReference>
<dbReference type="Pfam" id="PF02836">
    <property type="entry name" value="Glyco_hydro_2_C"/>
    <property type="match status" value="1"/>
</dbReference>
<dbReference type="InterPro" id="IPR014718">
    <property type="entry name" value="GH-type_carb-bd"/>
</dbReference>
<dbReference type="InterPro" id="IPR008979">
    <property type="entry name" value="Galactose-bd-like_sf"/>
</dbReference>
<comment type="similarity">
    <text evidence="1 5">Belongs to the glycosyl hydrolase 2 family.</text>
</comment>
<sequence>MASEGPKPDYANLEVLERHRLPTRAFWIPETSVLLNGEWDFHYAESPLEAPEVGSDELTKVKSWSRINVPGHWQLQGHGRPHYTNVIYPFPVCPPEIPTENPTGTYRRTFGVPSSWEAGSQLRLRFEGVDSAYHVWVNGALVGYSQGSRNAAEFDVSAQAKRGGDNELVVQVYQWCEGSYIEDQDQWWLSGIFRDVYLLAFPGTARIDDFFVKTDLDGDYKDATLQVDVTLSGAQDHEVSCVLRDGSGQIASVTKKASDAKDSVLTIAMPIANPKKWTAETPYLYKVELSLSSGGESKPFQTIVQNVGFRKVEIKKGLFTVNGRRVLLRGTNRHDHHPRFGRAVPLDFMRADLLLMKRHNINALRSSHYPSHPRLFDLADELGLWVMDEADLECHGFYDAVARPQDIPEEMDYEARKALAFPQSAKFTSDNPAWTEAYEDRLRQLVQRDKNHASIVIWSLGNEAFYGRNHAAMYDLAKRLDDTGRPVHYEGDVEAQSADMYSYMYPSMERLTNWVETVGVNAADGSFEKPVVLCEYAHAMGNGPGWLQDYQDMFRKYPRLQGGFIWEWANHGLWHEAGGFYGHGGDFGDEPNDGTFVMDGLCNSEHKPTPGLTELKKVIQPVKFEMEDGKVLITNEYDFVGLEHLVATYRIEALGDEATLLQSGELEIPQVQSWAKTELPLSYDLAKFGNAVGEIFLTIRFALRTATKWADVAHEIAWFQAKIGNGAPLTSALVPHPSNGLGTGSGPLTARNGRTTCQIAGPGFEFTFDRVRGYLTSWTVAGGQPLVEADPGTKAALFPNFWRAPTDNDRPGDWPYWRHYGVDGLTSQLRSFRASSPENSEDGARFVAVEAHTYLAPPILGWGFDVRATYTVTDSGALRVRMRVSPTGPAPTHIPRLGLDVRLPRRLDQVRWLGLGPGESYPDKRGAQRMGVWGPASVDGEDLFVNYDVPQENGNRMASRWVRIGDHYGAGIKATMTTPASAESEEEKNKTREEQDGFSWTATRYSPEMLEKAKHPCDLVPADATLLNLSYKVAGVGTAACGPGVRDDLTVKVQEEEFEFVLESTVG</sequence>
<dbReference type="InterPro" id="IPR011013">
    <property type="entry name" value="Gal_mutarotase_sf_dom"/>
</dbReference>
<proteinExistence type="inferred from homology"/>
<protein>
    <recommendedName>
        <fullName evidence="4">Lactase</fullName>
    </recommendedName>
</protein>
<evidence type="ECO:0000313" key="8">
    <source>
        <dbReference type="EMBL" id="KAK8069252.1"/>
    </source>
</evidence>
<comment type="caution">
    <text evidence="8">The sequence shown here is derived from an EMBL/GenBank/DDBJ whole genome shotgun (WGS) entry which is preliminary data.</text>
</comment>
<evidence type="ECO:0000256" key="4">
    <source>
        <dbReference type="ARBA" id="ARBA00032230"/>
    </source>
</evidence>
<dbReference type="SMART" id="SM01038">
    <property type="entry name" value="Bgal_small_N"/>
    <property type="match status" value="1"/>
</dbReference>
<dbReference type="SUPFAM" id="SSF74650">
    <property type="entry name" value="Galactose mutarotase-like"/>
    <property type="match status" value="1"/>
</dbReference>
<keyword evidence="2 5" id="KW-0378">Hydrolase</keyword>
<dbReference type="RefSeq" id="XP_066716546.1">
    <property type="nucleotide sequence ID" value="XM_066857277.1"/>
</dbReference>
<feature type="domain" description="Beta galactosidase small chain/" evidence="7">
    <location>
        <begin position="758"/>
        <end position="1063"/>
    </location>
</feature>
<dbReference type="InterPro" id="IPR006101">
    <property type="entry name" value="Glyco_hydro_2"/>
</dbReference>
<dbReference type="SUPFAM" id="SSF49303">
    <property type="entry name" value="beta-Galactosidase/glucuronidase domain"/>
    <property type="match status" value="2"/>
</dbReference>
<dbReference type="InterPro" id="IPR006103">
    <property type="entry name" value="Glyco_hydro_2_cat"/>
</dbReference>
<dbReference type="Gene3D" id="2.60.120.260">
    <property type="entry name" value="Galactose-binding domain-like"/>
    <property type="match status" value="1"/>
</dbReference>
<dbReference type="Pfam" id="PF16353">
    <property type="entry name" value="LacZ_4"/>
    <property type="match status" value="1"/>
</dbReference>
<dbReference type="InterPro" id="IPR013783">
    <property type="entry name" value="Ig-like_fold"/>
</dbReference>
<dbReference type="Pfam" id="PF02837">
    <property type="entry name" value="Glyco_hydro_2_N"/>
    <property type="match status" value="1"/>
</dbReference>
<reference evidence="8 9" key="1">
    <citation type="submission" date="2023-01" db="EMBL/GenBank/DDBJ databases">
        <title>Analysis of 21 Apiospora genomes using comparative genomics revels a genus with tremendous synthesis potential of carbohydrate active enzymes and secondary metabolites.</title>
        <authorList>
            <person name="Sorensen T."/>
        </authorList>
    </citation>
    <scope>NUCLEOTIDE SEQUENCE [LARGE SCALE GENOMIC DNA]</scope>
    <source>
        <strain evidence="8 9">CBS 135458</strain>
    </source>
</reference>
<feature type="region of interest" description="Disordered" evidence="6">
    <location>
        <begin position="976"/>
        <end position="999"/>
    </location>
</feature>